<evidence type="ECO:0000313" key="2">
    <source>
        <dbReference type="Proteomes" id="UP000663508"/>
    </source>
</evidence>
<organism evidence="1 2">
    <name type="scientific">Methylobacterium indicum</name>
    <dbReference type="NCBI Taxonomy" id="1775910"/>
    <lineage>
        <taxon>Bacteria</taxon>
        <taxon>Pseudomonadati</taxon>
        <taxon>Pseudomonadota</taxon>
        <taxon>Alphaproteobacteria</taxon>
        <taxon>Hyphomicrobiales</taxon>
        <taxon>Methylobacteriaceae</taxon>
        <taxon>Methylobacterium</taxon>
    </lineage>
</organism>
<reference evidence="1" key="1">
    <citation type="submission" date="2020-11" db="EMBL/GenBank/DDBJ databases">
        <title>Complete genome sequence of a novel pathogenic Methylobacterium strain isolated from rice in Vietnam.</title>
        <authorList>
            <person name="Lai K."/>
            <person name="Okazaki S."/>
            <person name="Higashi K."/>
            <person name="Mori H."/>
            <person name="Toyoda A."/>
            <person name="Kurokawa K."/>
        </authorList>
    </citation>
    <scope>NUCLEOTIDE SEQUENCE</scope>
    <source>
        <strain evidence="1">VL1</strain>
    </source>
</reference>
<protein>
    <submittedName>
        <fullName evidence="1">Uncharacterized protein</fullName>
    </submittedName>
</protein>
<dbReference type="InterPro" id="IPR026988">
    <property type="entry name" value="YaaC-like"/>
</dbReference>
<gene>
    <name evidence="1" type="ORF">mvi_59110</name>
</gene>
<dbReference type="EMBL" id="AP024145">
    <property type="protein sequence ID" value="BCM87450.1"/>
    <property type="molecule type" value="Genomic_DNA"/>
</dbReference>
<dbReference type="RefSeq" id="WP_207180589.1">
    <property type="nucleotide sequence ID" value="NZ_AP024145.1"/>
</dbReference>
<name>A0A8H8WZS9_9HYPH</name>
<accession>A0A8H8WZS9</accession>
<sequence length="106" mass="11919">MGGGIFNLSTTGEYFDECLTPEAINTTTENVMFWKKDAIMNEFGYIYVALHILGNFARYFPDLWIKSVENSEPIATIAESFLEIAEEKLPLLCLNEMSRSCHIAAG</sequence>
<dbReference type="AlphaFoldDB" id="A0A8H8WZS9"/>
<dbReference type="KEGG" id="mind:mvi_59110"/>
<proteinExistence type="predicted"/>
<dbReference type="Pfam" id="PF14175">
    <property type="entry name" value="YaaC"/>
    <property type="match status" value="1"/>
</dbReference>
<dbReference type="Proteomes" id="UP000663508">
    <property type="component" value="Chromosome"/>
</dbReference>
<evidence type="ECO:0000313" key="1">
    <source>
        <dbReference type="EMBL" id="BCM87450.1"/>
    </source>
</evidence>